<evidence type="ECO:0000313" key="9">
    <source>
        <dbReference type="EnsemblPlants" id="Pp3c12_8230V3.1"/>
    </source>
</evidence>
<dbReference type="InterPro" id="IPR000620">
    <property type="entry name" value="EamA_dom"/>
</dbReference>
<dbReference type="OMA" id="MVGVQFI"/>
<dbReference type="Proteomes" id="UP000006727">
    <property type="component" value="Chromosome 12"/>
</dbReference>
<dbReference type="PaxDb" id="3218-PP1S91_234V6.1"/>
<dbReference type="RefSeq" id="XP_024390601.1">
    <property type="nucleotide sequence ID" value="XM_024534833.2"/>
</dbReference>
<reference evidence="8 10" key="1">
    <citation type="journal article" date="2008" name="Science">
        <title>The Physcomitrella genome reveals evolutionary insights into the conquest of land by plants.</title>
        <authorList>
            <person name="Rensing S."/>
            <person name="Lang D."/>
            <person name="Zimmer A."/>
            <person name="Terry A."/>
            <person name="Salamov A."/>
            <person name="Shapiro H."/>
            <person name="Nishiyama T."/>
            <person name="Perroud P.-F."/>
            <person name="Lindquist E."/>
            <person name="Kamisugi Y."/>
            <person name="Tanahashi T."/>
            <person name="Sakakibara K."/>
            <person name="Fujita T."/>
            <person name="Oishi K."/>
            <person name="Shin-I T."/>
            <person name="Kuroki Y."/>
            <person name="Toyoda A."/>
            <person name="Suzuki Y."/>
            <person name="Hashimoto A."/>
            <person name="Yamaguchi K."/>
            <person name="Sugano A."/>
            <person name="Kohara Y."/>
            <person name="Fujiyama A."/>
            <person name="Anterola A."/>
            <person name="Aoki S."/>
            <person name="Ashton N."/>
            <person name="Barbazuk W.B."/>
            <person name="Barker E."/>
            <person name="Bennetzen J."/>
            <person name="Bezanilla M."/>
            <person name="Blankenship R."/>
            <person name="Cho S.H."/>
            <person name="Dutcher S."/>
            <person name="Estelle M."/>
            <person name="Fawcett J.A."/>
            <person name="Gundlach H."/>
            <person name="Hanada K."/>
            <person name="Heyl A."/>
            <person name="Hicks K.A."/>
            <person name="Hugh J."/>
            <person name="Lohr M."/>
            <person name="Mayer K."/>
            <person name="Melkozernov A."/>
            <person name="Murata T."/>
            <person name="Nelson D."/>
            <person name="Pils B."/>
            <person name="Prigge M."/>
            <person name="Reiss B."/>
            <person name="Renner T."/>
            <person name="Rombauts S."/>
            <person name="Rushton P."/>
            <person name="Sanderfoot A."/>
            <person name="Schween G."/>
            <person name="Shiu S.-H."/>
            <person name="Stueber K."/>
            <person name="Theodoulou F.L."/>
            <person name="Tu H."/>
            <person name="Van de Peer Y."/>
            <person name="Verrier P.J."/>
            <person name="Waters E."/>
            <person name="Wood A."/>
            <person name="Yang L."/>
            <person name="Cove D."/>
            <person name="Cuming A."/>
            <person name="Hasebe M."/>
            <person name="Lucas S."/>
            <person name="Mishler D.B."/>
            <person name="Reski R."/>
            <person name="Grigoriev I."/>
            <person name="Quatrano R.S."/>
            <person name="Boore J.L."/>
        </authorList>
    </citation>
    <scope>NUCLEOTIDE SEQUENCE [LARGE SCALE GENOMIC DNA]</scope>
    <source>
        <strain evidence="9 10">cv. Gransden 2004</strain>
    </source>
</reference>
<dbReference type="EnsemblPlants" id="Pp3c12_8230V3.2">
    <property type="protein sequence ID" value="Pp3c12_8230V3.2"/>
    <property type="gene ID" value="Pp3c12_8230"/>
</dbReference>
<gene>
    <name evidence="9" type="primary">LOC112289567</name>
    <name evidence="8" type="ORF">PHYPA_015968</name>
</gene>
<comment type="subcellular location">
    <subcellularLocation>
        <location evidence="1 6">Membrane</location>
        <topology evidence="1 6">Multi-pass membrane protein</topology>
    </subcellularLocation>
</comment>
<comment type="similarity">
    <text evidence="2 6">Belongs to the drug/metabolite transporter (DMT) superfamily. Plant drug/metabolite exporter (P-DME) (TC 2.A.7.4) family.</text>
</comment>
<evidence type="ECO:0000256" key="1">
    <source>
        <dbReference type="ARBA" id="ARBA00004141"/>
    </source>
</evidence>
<feature type="transmembrane region" description="Helical" evidence="6">
    <location>
        <begin position="227"/>
        <end position="250"/>
    </location>
</feature>
<proteinExistence type="inferred from homology"/>
<accession>A0A2K1JPX9</accession>
<dbReference type="Gramene" id="Pp3c12_8230V3.1">
    <property type="protein sequence ID" value="Pp3c12_8230V3.1"/>
    <property type="gene ID" value="Pp3c12_8230"/>
</dbReference>
<keyword evidence="10" id="KW-1185">Reference proteome</keyword>
<dbReference type="SUPFAM" id="SSF103481">
    <property type="entry name" value="Multidrug resistance efflux transporter EmrE"/>
    <property type="match status" value="2"/>
</dbReference>
<dbReference type="InterPro" id="IPR030184">
    <property type="entry name" value="WAT1-related"/>
</dbReference>
<protein>
    <recommendedName>
        <fullName evidence="6">WAT1-related protein</fullName>
    </recommendedName>
</protein>
<dbReference type="EMBL" id="ABEU02000012">
    <property type="protein sequence ID" value="PNR43587.1"/>
    <property type="molecule type" value="Genomic_DNA"/>
</dbReference>
<keyword evidence="5 6" id="KW-0472">Membrane</keyword>
<evidence type="ECO:0000256" key="4">
    <source>
        <dbReference type="ARBA" id="ARBA00022989"/>
    </source>
</evidence>
<feature type="domain" description="EamA" evidence="7">
    <location>
        <begin position="12"/>
        <end position="149"/>
    </location>
</feature>
<dbReference type="EnsemblPlants" id="Pp3c12_8230V3.1">
    <property type="protein sequence ID" value="Pp3c12_8230V3.1"/>
    <property type="gene ID" value="Pp3c12_8230"/>
</dbReference>
<dbReference type="RefSeq" id="XP_024390605.1">
    <property type="nucleotide sequence ID" value="XM_024534837.2"/>
</dbReference>
<evidence type="ECO:0000256" key="6">
    <source>
        <dbReference type="RuleBase" id="RU363077"/>
    </source>
</evidence>
<feature type="transmembrane region" description="Helical" evidence="6">
    <location>
        <begin position="99"/>
        <end position="119"/>
    </location>
</feature>
<feature type="transmembrane region" description="Helical" evidence="6">
    <location>
        <begin position="194"/>
        <end position="215"/>
    </location>
</feature>
<reference evidence="8 10" key="2">
    <citation type="journal article" date="2018" name="Plant J.">
        <title>The Physcomitrella patens chromosome-scale assembly reveals moss genome structure and evolution.</title>
        <authorList>
            <person name="Lang D."/>
            <person name="Ullrich K.K."/>
            <person name="Murat F."/>
            <person name="Fuchs J."/>
            <person name="Jenkins J."/>
            <person name="Haas F.B."/>
            <person name="Piednoel M."/>
            <person name="Gundlach H."/>
            <person name="Van Bel M."/>
            <person name="Meyberg R."/>
            <person name="Vives C."/>
            <person name="Morata J."/>
            <person name="Symeonidi A."/>
            <person name="Hiss M."/>
            <person name="Muchero W."/>
            <person name="Kamisugi Y."/>
            <person name="Saleh O."/>
            <person name="Blanc G."/>
            <person name="Decker E.L."/>
            <person name="van Gessel N."/>
            <person name="Grimwood J."/>
            <person name="Hayes R.D."/>
            <person name="Graham S.W."/>
            <person name="Gunter L.E."/>
            <person name="McDaniel S.F."/>
            <person name="Hoernstein S.N.W."/>
            <person name="Larsson A."/>
            <person name="Li F.W."/>
            <person name="Perroud P.F."/>
            <person name="Phillips J."/>
            <person name="Ranjan P."/>
            <person name="Rokshar D.S."/>
            <person name="Rothfels C.J."/>
            <person name="Schneider L."/>
            <person name="Shu S."/>
            <person name="Stevenson D.W."/>
            <person name="Thummler F."/>
            <person name="Tillich M."/>
            <person name="Villarreal Aguilar J.C."/>
            <person name="Widiez T."/>
            <person name="Wong G.K."/>
            <person name="Wymore A."/>
            <person name="Zhang Y."/>
            <person name="Zimmer A.D."/>
            <person name="Quatrano R.S."/>
            <person name="Mayer K.F.X."/>
            <person name="Goodstein D."/>
            <person name="Casacuberta J.M."/>
            <person name="Vandepoele K."/>
            <person name="Reski R."/>
            <person name="Cuming A.C."/>
            <person name="Tuskan G.A."/>
            <person name="Maumus F."/>
            <person name="Salse J."/>
            <person name="Schmutz J."/>
            <person name="Rensing S.A."/>
        </authorList>
    </citation>
    <scope>NUCLEOTIDE SEQUENCE [LARGE SCALE GENOMIC DNA]</scope>
    <source>
        <strain evidence="9 10">cv. Gransden 2004</strain>
    </source>
</reference>
<dbReference type="AlphaFoldDB" id="A0A2K1JPX9"/>
<dbReference type="GeneID" id="112289567"/>
<evidence type="ECO:0000256" key="5">
    <source>
        <dbReference type="ARBA" id="ARBA00023136"/>
    </source>
</evidence>
<keyword evidence="3 6" id="KW-0812">Transmembrane</keyword>
<keyword evidence="4 6" id="KW-1133">Transmembrane helix</keyword>
<evidence type="ECO:0000313" key="10">
    <source>
        <dbReference type="Proteomes" id="UP000006727"/>
    </source>
</evidence>
<feature type="transmembrane region" description="Helical" evidence="6">
    <location>
        <begin position="131"/>
        <end position="150"/>
    </location>
</feature>
<dbReference type="RefSeq" id="XP_024390602.1">
    <property type="nucleotide sequence ID" value="XM_024534834.2"/>
</dbReference>
<dbReference type="Gramene" id="Pp3c12_8230V3.2">
    <property type="protein sequence ID" value="Pp3c12_8230V3.2"/>
    <property type="gene ID" value="Pp3c12_8230"/>
</dbReference>
<evidence type="ECO:0000259" key="7">
    <source>
        <dbReference type="Pfam" id="PF00892"/>
    </source>
</evidence>
<dbReference type="EnsemblPlants" id="Pp3c12_8230V3.3">
    <property type="protein sequence ID" value="Pp3c12_8230V3.3"/>
    <property type="gene ID" value="Pp3c12_8230"/>
</dbReference>
<evidence type="ECO:0000256" key="2">
    <source>
        <dbReference type="ARBA" id="ARBA00007635"/>
    </source>
</evidence>
<feature type="transmembrane region" description="Helical" evidence="6">
    <location>
        <begin position="69"/>
        <end position="93"/>
    </location>
</feature>
<organism evidence="8">
    <name type="scientific">Physcomitrium patens</name>
    <name type="common">Spreading-leaved earth moss</name>
    <name type="synonym">Physcomitrella patens</name>
    <dbReference type="NCBI Taxonomy" id="3218"/>
    <lineage>
        <taxon>Eukaryota</taxon>
        <taxon>Viridiplantae</taxon>
        <taxon>Streptophyta</taxon>
        <taxon>Embryophyta</taxon>
        <taxon>Bryophyta</taxon>
        <taxon>Bryophytina</taxon>
        <taxon>Bryopsida</taxon>
        <taxon>Funariidae</taxon>
        <taxon>Funariales</taxon>
        <taxon>Funariaceae</taxon>
        <taxon>Physcomitrium</taxon>
    </lineage>
</organism>
<reference evidence="9" key="3">
    <citation type="submission" date="2020-12" db="UniProtKB">
        <authorList>
            <consortium name="EnsemblPlants"/>
        </authorList>
    </citation>
    <scope>IDENTIFICATION</scope>
</reference>
<feature type="transmembrane region" description="Helical" evidence="6">
    <location>
        <begin position="316"/>
        <end position="335"/>
    </location>
</feature>
<dbReference type="GO" id="GO:0022857">
    <property type="term" value="F:transmembrane transporter activity"/>
    <property type="evidence" value="ECO:0007669"/>
    <property type="project" value="InterPro"/>
</dbReference>
<dbReference type="InterPro" id="IPR037185">
    <property type="entry name" value="EmrE-like"/>
</dbReference>
<dbReference type="OrthoDB" id="1728340at2759"/>
<name>A0A2K1JPX9_PHYPA</name>
<feature type="transmembrane region" description="Helical" evidence="6">
    <location>
        <begin position="292"/>
        <end position="310"/>
    </location>
</feature>
<sequence>MAGDAWKPHAALVLVQLNYGGYHVITKLALSVGLNQLVFCVLRDLVALSILGPLAYYSEKRVRPPMSIYFLFSFFFLGLTGIFANQLLFTLGLNLTSPFFAAATQPLIPVFTFLLAVLLRTETVHWGRADGRAKVGGVIVCVAGALFMTLCKGPVLLGDGFSDLHLQGMAVAGKPAPEPVGWLAAVLIDLGIDLWHIGVLCLIGNSLCMALYIVFQAPLLASYPASLSMTAFSYAFGACLMSMTGFFFANEPADWNLTGGETFAVFYAGIVASAVNYGLLTYSNKMVGPSLVALYIPLQPVASSILSRIFLGSSLYMGSVVGGSLIVAGLYIVIWGRQETEKYMITSRRSPSTYPLLEVLHHRGPSIPIGPTLPSARSR</sequence>
<evidence type="ECO:0000313" key="8">
    <source>
        <dbReference type="EMBL" id="PNR43587.1"/>
    </source>
</evidence>
<dbReference type="PANTHER" id="PTHR31218">
    <property type="entry name" value="WAT1-RELATED PROTEIN"/>
    <property type="match status" value="1"/>
</dbReference>
<dbReference type="Gramene" id="Pp3c12_8230V3.3">
    <property type="protein sequence ID" value="Pp3c12_8230V3.3"/>
    <property type="gene ID" value="Pp3c12_8230"/>
</dbReference>
<feature type="transmembrane region" description="Helical" evidence="6">
    <location>
        <begin position="262"/>
        <end position="280"/>
    </location>
</feature>
<dbReference type="Pfam" id="PF00892">
    <property type="entry name" value="EamA"/>
    <property type="match status" value="2"/>
</dbReference>
<dbReference type="GO" id="GO:0005886">
    <property type="term" value="C:plasma membrane"/>
    <property type="evidence" value="ECO:0000318"/>
    <property type="project" value="GO_Central"/>
</dbReference>
<evidence type="ECO:0000256" key="3">
    <source>
        <dbReference type="ARBA" id="ARBA00022692"/>
    </source>
</evidence>
<feature type="domain" description="EamA" evidence="7">
    <location>
        <begin position="197"/>
        <end position="334"/>
    </location>
</feature>